<evidence type="ECO:0000256" key="1">
    <source>
        <dbReference type="ARBA" id="ARBA00023125"/>
    </source>
</evidence>
<comment type="caution">
    <text evidence="3">The sequence shown here is derived from an EMBL/GenBank/DDBJ whole genome shotgun (WGS) entry which is preliminary data.</text>
</comment>
<dbReference type="InterPro" id="IPR039420">
    <property type="entry name" value="WalR-like"/>
</dbReference>
<dbReference type="InterPro" id="IPR027417">
    <property type="entry name" value="P-loop_NTPase"/>
</dbReference>
<dbReference type="Proteomes" id="UP001239083">
    <property type="component" value="Unassembled WGS sequence"/>
</dbReference>
<dbReference type="RefSeq" id="WP_373460684.1">
    <property type="nucleotide sequence ID" value="NZ_JAUSYY010000001.1"/>
</dbReference>
<dbReference type="Gene3D" id="1.10.10.10">
    <property type="entry name" value="Winged helix-like DNA-binding domain superfamily/Winged helix DNA-binding domain"/>
    <property type="match status" value="1"/>
</dbReference>
<dbReference type="Gene3D" id="3.40.50.300">
    <property type="entry name" value="P-loop containing nucleotide triphosphate hydrolases"/>
    <property type="match status" value="1"/>
</dbReference>
<dbReference type="SUPFAM" id="SSF46894">
    <property type="entry name" value="C-terminal effector domain of the bipartite response regulators"/>
    <property type="match status" value="1"/>
</dbReference>
<dbReference type="SMART" id="SM00421">
    <property type="entry name" value="HTH_LUXR"/>
    <property type="match status" value="1"/>
</dbReference>
<dbReference type="Pfam" id="PF13191">
    <property type="entry name" value="AAA_16"/>
    <property type="match status" value="1"/>
</dbReference>
<dbReference type="SUPFAM" id="SSF52540">
    <property type="entry name" value="P-loop containing nucleoside triphosphate hydrolases"/>
    <property type="match status" value="1"/>
</dbReference>
<dbReference type="InterPro" id="IPR000792">
    <property type="entry name" value="Tscrpt_reg_LuxR_C"/>
</dbReference>
<dbReference type="InterPro" id="IPR036388">
    <property type="entry name" value="WH-like_DNA-bd_sf"/>
</dbReference>
<dbReference type="EMBL" id="JAUSYY010000001">
    <property type="protein sequence ID" value="MDQ0893538.1"/>
    <property type="molecule type" value="Genomic_DNA"/>
</dbReference>
<proteinExistence type="predicted"/>
<dbReference type="PANTHER" id="PTHR43214">
    <property type="entry name" value="TWO-COMPONENT RESPONSE REGULATOR"/>
    <property type="match status" value="1"/>
</dbReference>
<organism evidence="3 4">
    <name type="scientific">Agromyces ramosus</name>
    <dbReference type="NCBI Taxonomy" id="33879"/>
    <lineage>
        <taxon>Bacteria</taxon>
        <taxon>Bacillati</taxon>
        <taxon>Actinomycetota</taxon>
        <taxon>Actinomycetes</taxon>
        <taxon>Micrococcales</taxon>
        <taxon>Microbacteriaceae</taxon>
        <taxon>Agromyces</taxon>
    </lineage>
</organism>
<feature type="domain" description="HTH luxR-type" evidence="2">
    <location>
        <begin position="786"/>
        <end position="851"/>
    </location>
</feature>
<dbReference type="InterPro" id="IPR041664">
    <property type="entry name" value="AAA_16"/>
</dbReference>
<keyword evidence="1" id="KW-0238">DNA-binding</keyword>
<dbReference type="Pfam" id="PF25873">
    <property type="entry name" value="WHD_MalT"/>
    <property type="match status" value="1"/>
</dbReference>
<dbReference type="InterPro" id="IPR059106">
    <property type="entry name" value="WHD_MalT"/>
</dbReference>
<dbReference type="InterPro" id="IPR016032">
    <property type="entry name" value="Sig_transdc_resp-reg_C-effctor"/>
</dbReference>
<evidence type="ECO:0000259" key="2">
    <source>
        <dbReference type="PROSITE" id="PS50043"/>
    </source>
</evidence>
<dbReference type="PROSITE" id="PS50043">
    <property type="entry name" value="HTH_LUXR_2"/>
    <property type="match status" value="1"/>
</dbReference>
<name>A0ABU0R630_9MICO</name>
<protein>
    <submittedName>
        <fullName evidence="3">LuxR family maltose regulon positive regulatory protein</fullName>
    </submittedName>
</protein>
<dbReference type="CDD" id="cd06170">
    <property type="entry name" value="LuxR_C_like"/>
    <property type="match status" value="1"/>
</dbReference>
<accession>A0ABU0R630</accession>
<reference evidence="3 4" key="1">
    <citation type="submission" date="2023-07" db="EMBL/GenBank/DDBJ databases">
        <title>Comparative genomics of wheat-associated soil bacteria to identify genetic determinants of phenazine resistance.</title>
        <authorList>
            <person name="Mouncey N."/>
        </authorList>
    </citation>
    <scope>NUCLEOTIDE SEQUENCE [LARGE SCALE GENOMIC DNA]</scope>
    <source>
        <strain evidence="3 4">V3I3</strain>
    </source>
</reference>
<sequence>MPAGGPSGIAFVPRLPAELIERDELVQQVERAAGHPLMIVRGAAGGGKSTLLASWAKRHPRSGVWIGLDRSASDRLGFWRRVVDGVLDARLVPDSSVLHELVVSMEVDGRLRTLLGRGLSSATEPITVVLDDFHEVSDESVHEDIHWLLESGVTVQFVIATRTVSLLERPDRMARVDTALIRPSALAFRRDEVTAAAQLFQAKEAAEEVHRAFAGWPLPTRAALIQLRDGTAATVEEAIERVRDVGGSFVVDLVDDTGYGNFLLRTSVARRLSRELTIEVGGPDAEAHLARAEHEGLGSWSEGTSRGEFMLHPYLRERLEQKFVVRLPEQVADVRRAYARERAERGDALEAARQYVAIGDIAALVRLVRKNYAELVRARDAFSAILDSVDESELRRHPELLVYQLVSSHSDARVRRPGLARMVSLTTATLYARLGGGEPADRVSLLLALLAVQRMGGHFEQATKTAERLVSALGLLDEGNREELRGVIPWAWTQLATTFIYDEQLARAEECLQIALDVADGPWARVHTESLQGLITAMRGDLTTLQPRLAAARHRRGPAGWRGTFTAAGYHLAEAYEALERFDGGAARQQLDELAPHEPTIELWPLIARMRGLAALVDGVPYLGLQTLAADIAAHADRPSISRAMTTLLATTRAELLLADGQAHRAAEVLRPLRRMPTADLMRARVHLVLGDDGAALGYAAPVAWSEENIPRAKAEALLVVAAASHRLNQTADARDAAERAVALLGRFSLHRPLMTLPRRDLVAVLDAAGIAHEHLLEGVPNIFPPSRRDWSLTAAELRVLAMLEGTSRIDELAAQLGVSANTVKSHLRQIYRKLGVRSRNEALGVAGLHGMTADRDQPSD</sequence>
<keyword evidence="4" id="KW-1185">Reference proteome</keyword>
<gene>
    <name evidence="3" type="ORF">QFZ26_001093</name>
</gene>
<evidence type="ECO:0000313" key="4">
    <source>
        <dbReference type="Proteomes" id="UP001239083"/>
    </source>
</evidence>
<dbReference type="Pfam" id="PF00196">
    <property type="entry name" value="GerE"/>
    <property type="match status" value="1"/>
</dbReference>
<evidence type="ECO:0000313" key="3">
    <source>
        <dbReference type="EMBL" id="MDQ0893538.1"/>
    </source>
</evidence>